<protein>
    <recommendedName>
        <fullName evidence="8">Peptidase A1 domain-containing protein</fullName>
    </recommendedName>
</protein>
<evidence type="ECO:0000313" key="10">
    <source>
        <dbReference type="Proteomes" id="UP001152523"/>
    </source>
</evidence>
<dbReference type="InterPro" id="IPR033121">
    <property type="entry name" value="PEPTIDASE_A1"/>
</dbReference>
<feature type="active site" evidence="4">
    <location>
        <position position="165"/>
    </location>
</feature>
<dbReference type="SUPFAM" id="SSF50630">
    <property type="entry name" value="Acid proteases"/>
    <property type="match status" value="1"/>
</dbReference>
<reference evidence="9" key="1">
    <citation type="submission" date="2022-07" db="EMBL/GenBank/DDBJ databases">
        <authorList>
            <person name="Macas J."/>
            <person name="Novak P."/>
            <person name="Neumann P."/>
        </authorList>
    </citation>
    <scope>NUCLEOTIDE SEQUENCE</scope>
</reference>
<feature type="active site" evidence="4">
    <location>
        <position position="342"/>
    </location>
</feature>
<feature type="signal peptide" evidence="7">
    <location>
        <begin position="1"/>
        <end position="25"/>
    </location>
</feature>
<comment type="similarity">
    <text evidence="1 5">Belongs to the peptidase A1 family.</text>
</comment>
<evidence type="ECO:0000256" key="4">
    <source>
        <dbReference type="PIRSR" id="PIRSR601461-1"/>
    </source>
</evidence>
<dbReference type="InterPro" id="IPR032861">
    <property type="entry name" value="TAXi_N"/>
</dbReference>
<dbReference type="Proteomes" id="UP001152523">
    <property type="component" value="Unassembled WGS sequence"/>
</dbReference>
<keyword evidence="10" id="KW-1185">Reference proteome</keyword>
<keyword evidence="3 5" id="KW-0378">Hydrolase</keyword>
<evidence type="ECO:0000256" key="3">
    <source>
        <dbReference type="ARBA" id="ARBA00022801"/>
    </source>
</evidence>
<dbReference type="PROSITE" id="PS51767">
    <property type="entry name" value="PEPTIDASE_A1"/>
    <property type="match status" value="1"/>
</dbReference>
<organism evidence="9 10">
    <name type="scientific">Cuscuta epithymum</name>
    <dbReference type="NCBI Taxonomy" id="186058"/>
    <lineage>
        <taxon>Eukaryota</taxon>
        <taxon>Viridiplantae</taxon>
        <taxon>Streptophyta</taxon>
        <taxon>Embryophyta</taxon>
        <taxon>Tracheophyta</taxon>
        <taxon>Spermatophyta</taxon>
        <taxon>Magnoliopsida</taxon>
        <taxon>eudicotyledons</taxon>
        <taxon>Gunneridae</taxon>
        <taxon>Pentapetalae</taxon>
        <taxon>asterids</taxon>
        <taxon>lamiids</taxon>
        <taxon>Solanales</taxon>
        <taxon>Convolvulaceae</taxon>
        <taxon>Cuscuteae</taxon>
        <taxon>Cuscuta</taxon>
        <taxon>Cuscuta subgen. Cuscuta</taxon>
    </lineage>
</organism>
<proteinExistence type="inferred from homology"/>
<feature type="compositionally biased region" description="Basic and acidic residues" evidence="6">
    <location>
        <begin position="58"/>
        <end position="71"/>
    </location>
</feature>
<evidence type="ECO:0000313" key="9">
    <source>
        <dbReference type="EMBL" id="CAH9082049.1"/>
    </source>
</evidence>
<evidence type="ECO:0000256" key="1">
    <source>
        <dbReference type="ARBA" id="ARBA00007447"/>
    </source>
</evidence>
<dbReference type="Gene3D" id="2.40.70.10">
    <property type="entry name" value="Acid Proteases"/>
    <property type="match status" value="2"/>
</dbReference>
<dbReference type="InterPro" id="IPR021109">
    <property type="entry name" value="Peptidase_aspartic_dom_sf"/>
</dbReference>
<comment type="caution">
    <text evidence="9">The sequence shown here is derived from an EMBL/GenBank/DDBJ whole genome shotgun (WGS) entry which is preliminary data.</text>
</comment>
<keyword evidence="7" id="KW-0732">Signal</keyword>
<dbReference type="InterPro" id="IPR051708">
    <property type="entry name" value="Plant_Aspart_Prot_A1"/>
</dbReference>
<dbReference type="InterPro" id="IPR032799">
    <property type="entry name" value="TAXi_C"/>
</dbReference>
<dbReference type="AlphaFoldDB" id="A0AAV0CP51"/>
<evidence type="ECO:0000256" key="2">
    <source>
        <dbReference type="ARBA" id="ARBA00022670"/>
    </source>
</evidence>
<dbReference type="PANTHER" id="PTHR47967">
    <property type="entry name" value="OS07G0603500 PROTEIN-RELATED"/>
    <property type="match status" value="1"/>
</dbReference>
<dbReference type="PROSITE" id="PS00141">
    <property type="entry name" value="ASP_PROTEASE"/>
    <property type="match status" value="1"/>
</dbReference>
<sequence length="460" mass="48882">MAIVSYKLLSLLPLLLASLAVLSRAMITPNGKTKTTSSLFDVQASIRKTLDVFSPGSREVEDSLKDDDHRSHSSSSSSERSYSFTLRPRLSVRPTRARDYKSLMAARLARDSARMKSLRARLDPAVETDADQDAPVTFSSNSGVGEYFVSLGIGDPPQQINMIMDTGSDVCWVSKTVFDPSKLPTYHELACNAPLCQSCNNNNKCTFNLKYGDGSTASGVLAPEKVTFSGGSSVDGIVIGSADVAWGMWAGAGALVGLSRGAVSLSSQMNASSFSYCLVDQDSKSKSTLDFNSDAPAGSVFAPLLSNPPTPNFYYVGLAGISVGGGGVISALPGSGGQAIVDSGTAMTRFPRDLYTAVENEFIRLMGNTSRWSVPPFNTCFDLKDNKSANVTTLSFHFSNDNVLTLPPENILVPVDSSGTFCFAFAVAASTTIIGNLQQQGMRVSFDLDNNDIGFAPGQC</sequence>
<feature type="chain" id="PRO_5043729036" description="Peptidase A1 domain-containing protein" evidence="7">
    <location>
        <begin position="26"/>
        <end position="460"/>
    </location>
</feature>
<keyword evidence="2 5" id="KW-0645">Protease</keyword>
<feature type="region of interest" description="Disordered" evidence="6">
    <location>
        <begin position="57"/>
        <end position="80"/>
    </location>
</feature>
<evidence type="ECO:0000259" key="8">
    <source>
        <dbReference type="PROSITE" id="PS51767"/>
    </source>
</evidence>
<name>A0AAV0CP51_9ASTE</name>
<dbReference type="PANTHER" id="PTHR47967:SF60">
    <property type="entry name" value="PROTEIN ASPARTIC PROTEASE IN GUARD CELL 1-LIKE"/>
    <property type="match status" value="1"/>
</dbReference>
<dbReference type="Pfam" id="PF14543">
    <property type="entry name" value="TAXi_N"/>
    <property type="match status" value="1"/>
</dbReference>
<evidence type="ECO:0000256" key="7">
    <source>
        <dbReference type="SAM" id="SignalP"/>
    </source>
</evidence>
<dbReference type="GO" id="GO:0004190">
    <property type="term" value="F:aspartic-type endopeptidase activity"/>
    <property type="evidence" value="ECO:0007669"/>
    <property type="project" value="UniProtKB-KW"/>
</dbReference>
<dbReference type="InterPro" id="IPR001461">
    <property type="entry name" value="Aspartic_peptidase_A1"/>
</dbReference>
<keyword evidence="5" id="KW-0064">Aspartyl protease</keyword>
<accession>A0AAV0CP51</accession>
<evidence type="ECO:0000256" key="5">
    <source>
        <dbReference type="RuleBase" id="RU000454"/>
    </source>
</evidence>
<dbReference type="EMBL" id="CAMAPF010000037">
    <property type="protein sequence ID" value="CAH9082049.1"/>
    <property type="molecule type" value="Genomic_DNA"/>
</dbReference>
<dbReference type="GO" id="GO:0006508">
    <property type="term" value="P:proteolysis"/>
    <property type="evidence" value="ECO:0007669"/>
    <property type="project" value="UniProtKB-KW"/>
</dbReference>
<dbReference type="InterPro" id="IPR001969">
    <property type="entry name" value="Aspartic_peptidase_AS"/>
</dbReference>
<dbReference type="Pfam" id="PF14541">
    <property type="entry name" value="TAXi_C"/>
    <property type="match status" value="1"/>
</dbReference>
<gene>
    <name evidence="9" type="ORF">CEPIT_LOCUS7963</name>
</gene>
<dbReference type="PRINTS" id="PR00792">
    <property type="entry name" value="PEPSIN"/>
</dbReference>
<feature type="domain" description="Peptidase A1" evidence="8">
    <location>
        <begin position="147"/>
        <end position="456"/>
    </location>
</feature>
<evidence type="ECO:0000256" key="6">
    <source>
        <dbReference type="SAM" id="MobiDB-lite"/>
    </source>
</evidence>